<dbReference type="PANTHER" id="PTHR43050">
    <property type="entry name" value="SERINE / THREONINE RACEMASE FAMILY MEMBER"/>
    <property type="match status" value="1"/>
</dbReference>
<comment type="cofactor">
    <cofactor evidence="1">
        <name>Ca(2+)</name>
        <dbReference type="ChEBI" id="CHEBI:29108"/>
    </cofactor>
</comment>
<feature type="domain" description="Tryptophan synthase beta chain-like PALP" evidence="9">
    <location>
        <begin position="25"/>
        <end position="314"/>
    </location>
</feature>
<dbReference type="FunFam" id="3.40.50.1100:FF:000005">
    <property type="entry name" value="Threonine dehydratase catabolic"/>
    <property type="match status" value="1"/>
</dbReference>
<dbReference type="Gene3D" id="3.40.50.1100">
    <property type="match status" value="2"/>
</dbReference>
<dbReference type="GO" id="GO:0000287">
    <property type="term" value="F:magnesium ion binding"/>
    <property type="evidence" value="ECO:0007669"/>
    <property type="project" value="TreeGrafter"/>
</dbReference>
<evidence type="ECO:0000256" key="6">
    <source>
        <dbReference type="ARBA" id="ARBA00022842"/>
    </source>
</evidence>
<dbReference type="InterPro" id="IPR001926">
    <property type="entry name" value="TrpB-like_PALP"/>
</dbReference>
<dbReference type="InterPro" id="IPR036052">
    <property type="entry name" value="TrpB-like_PALP_sf"/>
</dbReference>
<dbReference type="AlphaFoldDB" id="A0A975NGZ5"/>
<comment type="cofactor">
    <cofactor evidence="3">
        <name>Mn(2+)</name>
        <dbReference type="ChEBI" id="CHEBI:29035"/>
    </cofactor>
</comment>
<dbReference type="SUPFAM" id="SSF53686">
    <property type="entry name" value="Tryptophan synthase beta subunit-like PLP-dependent enzymes"/>
    <property type="match status" value="1"/>
</dbReference>
<dbReference type="InterPro" id="IPR000634">
    <property type="entry name" value="Ser/Thr_deHydtase_PyrdxlP-BS"/>
</dbReference>
<dbReference type="CDD" id="cd01562">
    <property type="entry name" value="Thr-dehyd"/>
    <property type="match status" value="1"/>
</dbReference>
<dbReference type="GO" id="GO:0018114">
    <property type="term" value="F:threonine racemase activity"/>
    <property type="evidence" value="ECO:0007669"/>
    <property type="project" value="TreeGrafter"/>
</dbReference>
<dbReference type="PANTHER" id="PTHR43050:SF1">
    <property type="entry name" value="SERINE RACEMASE"/>
    <property type="match status" value="1"/>
</dbReference>
<evidence type="ECO:0000256" key="8">
    <source>
        <dbReference type="ARBA" id="ARBA00023239"/>
    </source>
</evidence>
<comment type="similarity">
    <text evidence="5">Belongs to the serine/threonine dehydratase family.</text>
</comment>
<dbReference type="Proteomes" id="UP000680839">
    <property type="component" value="Chromosome"/>
</dbReference>
<dbReference type="GO" id="GO:0030378">
    <property type="term" value="F:serine racemase activity"/>
    <property type="evidence" value="ECO:0007669"/>
    <property type="project" value="TreeGrafter"/>
</dbReference>
<evidence type="ECO:0000256" key="5">
    <source>
        <dbReference type="ARBA" id="ARBA00010869"/>
    </source>
</evidence>
<keyword evidence="6" id="KW-0460">Magnesium</keyword>
<dbReference type="GO" id="GO:0070179">
    <property type="term" value="P:D-serine biosynthetic process"/>
    <property type="evidence" value="ECO:0007669"/>
    <property type="project" value="TreeGrafter"/>
</dbReference>
<keyword evidence="8" id="KW-0456">Lyase</keyword>
<name>A0A975NGZ5_9BRAD</name>
<organism evidence="10 11">
    <name type="scientific">Bradyrhizobium sediminis</name>
    <dbReference type="NCBI Taxonomy" id="2840469"/>
    <lineage>
        <taxon>Bacteria</taxon>
        <taxon>Pseudomonadati</taxon>
        <taxon>Pseudomonadota</taxon>
        <taxon>Alphaproteobacteria</taxon>
        <taxon>Hyphomicrobiales</taxon>
        <taxon>Nitrobacteraceae</taxon>
        <taxon>Bradyrhizobium</taxon>
    </lineage>
</organism>
<dbReference type="RefSeq" id="WP_215623543.1">
    <property type="nucleotide sequence ID" value="NZ_CP076134.1"/>
</dbReference>
<sequence>MNTQILPVTSADIDAAARVLAPFAVRTPLLSPPVLSERMGTRVFLKPEMLQRTGSFKFRGAFNKMSSIPPDKRSGGVVAFSSGNHAQGVAHAAQILGMQATIVMPSDAPLSKRERTKAFGAEVVLYDRDREDREAIANGIAEKRGATLVRPYDDPFVIAGQGTVGREICEDMAALGVAPDIVIAPASGGGLVAGVATAIKARYPQAMVMSGEPEAFDDHARSLRAGRREPHASKGRTICDALMASIPGEITFAINSRLLAQGVTASDAEVGTAVGFAFRELKLVVEPGGAVGLAALMAGRIDIGGRNVVIVLSGGNVDADMFSRLIN</sequence>
<comment type="cofactor">
    <cofactor evidence="4">
        <name>Mg(2+)</name>
        <dbReference type="ChEBI" id="CHEBI:18420"/>
    </cofactor>
</comment>
<dbReference type="EMBL" id="CP076134">
    <property type="protein sequence ID" value="QWG14958.1"/>
    <property type="molecule type" value="Genomic_DNA"/>
</dbReference>
<evidence type="ECO:0000313" key="11">
    <source>
        <dbReference type="Proteomes" id="UP000680839"/>
    </source>
</evidence>
<evidence type="ECO:0000256" key="1">
    <source>
        <dbReference type="ARBA" id="ARBA00001913"/>
    </source>
</evidence>
<protein>
    <submittedName>
        <fullName evidence="10">Threonine/serine dehydratase</fullName>
    </submittedName>
</protein>
<evidence type="ECO:0000256" key="4">
    <source>
        <dbReference type="ARBA" id="ARBA00001946"/>
    </source>
</evidence>
<proteinExistence type="inferred from homology"/>
<evidence type="ECO:0000259" key="9">
    <source>
        <dbReference type="Pfam" id="PF00291"/>
    </source>
</evidence>
<dbReference type="Pfam" id="PF00291">
    <property type="entry name" value="PALP"/>
    <property type="match status" value="1"/>
</dbReference>
<accession>A0A975NGZ5</accession>
<dbReference type="GO" id="GO:0030170">
    <property type="term" value="F:pyridoxal phosphate binding"/>
    <property type="evidence" value="ECO:0007669"/>
    <property type="project" value="InterPro"/>
</dbReference>
<comment type="cofactor">
    <cofactor evidence="2">
        <name>pyridoxal 5'-phosphate</name>
        <dbReference type="ChEBI" id="CHEBI:597326"/>
    </cofactor>
</comment>
<dbReference type="GO" id="GO:0005524">
    <property type="term" value="F:ATP binding"/>
    <property type="evidence" value="ECO:0007669"/>
    <property type="project" value="TreeGrafter"/>
</dbReference>
<dbReference type="GO" id="GO:0003941">
    <property type="term" value="F:L-serine ammonia-lyase activity"/>
    <property type="evidence" value="ECO:0007669"/>
    <property type="project" value="TreeGrafter"/>
</dbReference>
<keyword evidence="7" id="KW-0663">Pyridoxal phosphate</keyword>
<evidence type="ECO:0000256" key="3">
    <source>
        <dbReference type="ARBA" id="ARBA00001936"/>
    </source>
</evidence>
<dbReference type="PROSITE" id="PS00165">
    <property type="entry name" value="DEHYDRATASE_SER_THR"/>
    <property type="match status" value="1"/>
</dbReference>
<reference evidence="10" key="1">
    <citation type="submission" date="2021-06" db="EMBL/GenBank/DDBJ databases">
        <title>Bradyrhizobium sp. S2-20-1 Genome sequencing.</title>
        <authorList>
            <person name="Jin L."/>
        </authorList>
    </citation>
    <scope>NUCLEOTIDE SEQUENCE</scope>
    <source>
        <strain evidence="10">S2-20-1</strain>
    </source>
</reference>
<evidence type="ECO:0000256" key="7">
    <source>
        <dbReference type="ARBA" id="ARBA00022898"/>
    </source>
</evidence>
<evidence type="ECO:0000256" key="2">
    <source>
        <dbReference type="ARBA" id="ARBA00001933"/>
    </source>
</evidence>
<gene>
    <name evidence="10" type="ORF">KMZ29_10030</name>
</gene>
<evidence type="ECO:0000313" key="10">
    <source>
        <dbReference type="EMBL" id="QWG14958.1"/>
    </source>
</evidence>